<evidence type="ECO:0000313" key="3">
    <source>
        <dbReference type="Proteomes" id="UP000034502"/>
    </source>
</evidence>
<dbReference type="PROSITE" id="PS00018">
    <property type="entry name" value="EF_HAND_1"/>
    <property type="match status" value="1"/>
</dbReference>
<evidence type="ECO:0008006" key="4">
    <source>
        <dbReference type="Google" id="ProtNLM"/>
    </source>
</evidence>
<organism evidence="2 3">
    <name type="scientific">Candidatus Amesbacteria bacterium GW2011_GWC1_47_15</name>
    <dbReference type="NCBI Taxonomy" id="1618364"/>
    <lineage>
        <taxon>Bacteria</taxon>
        <taxon>Candidatus Amesiibacteriota</taxon>
    </lineage>
</organism>
<evidence type="ECO:0000313" key="2">
    <source>
        <dbReference type="EMBL" id="KKU63095.1"/>
    </source>
</evidence>
<protein>
    <recommendedName>
        <fullName evidence="4">Dockerin domain-containing protein</fullName>
    </recommendedName>
</protein>
<reference evidence="2 3" key="1">
    <citation type="journal article" date="2015" name="Nature">
        <title>rRNA introns, odd ribosomes, and small enigmatic genomes across a large radiation of phyla.</title>
        <authorList>
            <person name="Brown C.T."/>
            <person name="Hug L.A."/>
            <person name="Thomas B.C."/>
            <person name="Sharon I."/>
            <person name="Castelle C.J."/>
            <person name="Singh A."/>
            <person name="Wilkins M.J."/>
            <person name="Williams K.H."/>
            <person name="Banfield J.F."/>
        </authorList>
    </citation>
    <scope>NUCLEOTIDE SEQUENCE [LARGE SCALE GENOMIC DNA]</scope>
</reference>
<dbReference type="AlphaFoldDB" id="A0A0G1UZI8"/>
<comment type="caution">
    <text evidence="2">The sequence shown here is derived from an EMBL/GenBank/DDBJ whole genome shotgun (WGS) entry which is preliminary data.</text>
</comment>
<accession>A0A0G1UZI8</accession>
<keyword evidence="1" id="KW-0732">Signal</keyword>
<dbReference type="Gene3D" id="1.10.1330.10">
    <property type="entry name" value="Dockerin domain"/>
    <property type="match status" value="1"/>
</dbReference>
<dbReference type="Proteomes" id="UP000034502">
    <property type="component" value="Unassembled WGS sequence"/>
</dbReference>
<dbReference type="InterPro" id="IPR018247">
    <property type="entry name" value="EF_Hand_1_Ca_BS"/>
</dbReference>
<feature type="chain" id="PRO_5002540168" description="Dockerin domain-containing protein" evidence="1">
    <location>
        <begin position="27"/>
        <end position="426"/>
    </location>
</feature>
<dbReference type="InterPro" id="IPR036439">
    <property type="entry name" value="Dockerin_dom_sf"/>
</dbReference>
<name>A0A0G1UZI8_9BACT</name>
<evidence type="ECO:0000256" key="1">
    <source>
        <dbReference type="SAM" id="SignalP"/>
    </source>
</evidence>
<dbReference type="EMBL" id="LCNU01000034">
    <property type="protein sequence ID" value="KKU63095.1"/>
    <property type="molecule type" value="Genomic_DNA"/>
</dbReference>
<feature type="signal peptide" evidence="1">
    <location>
        <begin position="1"/>
        <end position="26"/>
    </location>
</feature>
<gene>
    <name evidence="2" type="ORF">UX86_C0034G0002</name>
</gene>
<sequence length="426" mass="47822">MLRKLVLFIGLLSVVSLISDTKISYAANDPSFACLDAAGPTQVVTGFYGTGKFEPETAPFKKFDARTASFEIPYDISWGKVVLRGSSDSHDMCWAGGYVTAALDWHDLDISWDQSKHGYDQSGTYRNTAAVESFHNRTTWTGLHIYNVHDGIRTTDSNDNWRIQHVWLDYIRDDCVENDHIHSGEIYDVLFDGCYVGFSSRPSSTGYSGINTIIKMNKMLMRMEPMPYPYKWDTKSDPTFTVPGYGVTPFGYGNTFKLDNGNEPNFEITNSIFLHEYDSEKDIFPPIAKVTVCANNTLIWLGDPTKAPFSLLDQINAKFPGCLILITGKVQGKTLWKDKVADWHQRHPDVGVNRKPAVPGEYTWPRYQGSVIGDADGDGKVDGKDYLIWLSHYNQPTTNGVKDGDFDINGNVNGLDYLIWLSNYGS</sequence>
<dbReference type="GO" id="GO:0000272">
    <property type="term" value="P:polysaccharide catabolic process"/>
    <property type="evidence" value="ECO:0007669"/>
    <property type="project" value="InterPro"/>
</dbReference>
<dbReference type="SUPFAM" id="SSF63446">
    <property type="entry name" value="Type I dockerin domain"/>
    <property type="match status" value="1"/>
</dbReference>
<proteinExistence type="predicted"/>